<keyword evidence="1" id="KW-0677">Repeat</keyword>
<proteinExistence type="predicted"/>
<dbReference type="InterPro" id="IPR011990">
    <property type="entry name" value="TPR-like_helical_dom_sf"/>
</dbReference>
<name>A0A1W1I852_9BACT</name>
<dbReference type="PROSITE" id="PS50005">
    <property type="entry name" value="TPR"/>
    <property type="match status" value="1"/>
</dbReference>
<dbReference type="KEGG" id="nja:NSJP_3061"/>
<gene>
    <name evidence="5" type="ORF">NSJP_3061</name>
</gene>
<accession>A0A1W1I852</accession>
<keyword evidence="2 3" id="KW-0802">TPR repeat</keyword>
<dbReference type="Gene3D" id="1.25.40.10">
    <property type="entry name" value="Tetratricopeptide repeat domain"/>
    <property type="match status" value="1"/>
</dbReference>
<feature type="repeat" description="TPR" evidence="3">
    <location>
        <begin position="105"/>
        <end position="138"/>
    </location>
</feature>
<keyword evidence="6" id="KW-1185">Reference proteome</keyword>
<organism evidence="5 6">
    <name type="scientific">Nitrospira japonica</name>
    <dbReference type="NCBI Taxonomy" id="1325564"/>
    <lineage>
        <taxon>Bacteria</taxon>
        <taxon>Pseudomonadati</taxon>
        <taxon>Nitrospirota</taxon>
        <taxon>Nitrospiria</taxon>
        <taxon>Nitrospirales</taxon>
        <taxon>Nitrospiraceae</taxon>
        <taxon>Nitrospira</taxon>
    </lineage>
</organism>
<dbReference type="InterPro" id="IPR019734">
    <property type="entry name" value="TPR_rpt"/>
</dbReference>
<dbReference type="Gene3D" id="3.40.50.2000">
    <property type="entry name" value="Glycogen Phosphorylase B"/>
    <property type="match status" value="1"/>
</dbReference>
<dbReference type="Proteomes" id="UP000192042">
    <property type="component" value="Chromosome I"/>
</dbReference>
<dbReference type="InterPro" id="IPR013105">
    <property type="entry name" value="TPR_2"/>
</dbReference>
<dbReference type="OrthoDB" id="9814129at2"/>
<dbReference type="AlphaFoldDB" id="A0A1W1I852"/>
<reference evidence="5 6" key="1">
    <citation type="submission" date="2017-03" db="EMBL/GenBank/DDBJ databases">
        <authorList>
            <person name="Afonso C.L."/>
            <person name="Miller P.J."/>
            <person name="Scott M.A."/>
            <person name="Spackman E."/>
            <person name="Goraichik I."/>
            <person name="Dimitrov K.M."/>
            <person name="Suarez D.L."/>
            <person name="Swayne D.E."/>
        </authorList>
    </citation>
    <scope>NUCLEOTIDE SEQUENCE [LARGE SCALE GENOMIC DNA]</scope>
    <source>
        <strain evidence="5">Genome sequencing of Nitrospira japonica strain NJ11</strain>
    </source>
</reference>
<evidence type="ECO:0000256" key="2">
    <source>
        <dbReference type="ARBA" id="ARBA00022803"/>
    </source>
</evidence>
<protein>
    <submittedName>
        <fullName evidence="5">Uncharacterized protein</fullName>
    </submittedName>
</protein>
<dbReference type="STRING" id="1325564.NSJP_3061"/>
<evidence type="ECO:0000256" key="1">
    <source>
        <dbReference type="ARBA" id="ARBA00022737"/>
    </source>
</evidence>
<dbReference type="EMBL" id="LT828648">
    <property type="protein sequence ID" value="SLM49228.1"/>
    <property type="molecule type" value="Genomic_DNA"/>
</dbReference>
<evidence type="ECO:0000256" key="3">
    <source>
        <dbReference type="PROSITE-ProRule" id="PRU00339"/>
    </source>
</evidence>
<sequence length="474" mass="51780">MIAEVQHNVLSVLGILGQPGKIRRPARFADRLKVLAAYVLYRVGQWVYGRGWLWLARLTWRRASQIAPHVSELHHALAAVSHTEGHDLAAVAHTTTGLMLNPRDASMLHTRGTALYHLGETGAALACFRKALALQPDSRTCLSAAAFALLRAGDCPAGFAAYEARQYDPAVLLRLSGIPHWTGDDLNGKTVLVWTEQGYGDALQFIRYAPLLAQRAGRVFVLCPPALARLFRTLPGVTVVQTYDALGNVGQIDRHVPVGSLPYHFGTTLETILTEAYLSVPSGAHVTMPKADGFKAGLVWSGQVNTAHERRRAIPLETLSPLVRTSGTKWFSLQVGPAVQDLRRYGMTGLFHNLSPQLQDFADTASALSQLDLVVTVDTAVAHLAGSMGKPVWILLPYAADWRWFEGRTDSPWYRSARLFRQPWPGNWAGPIMAIRGALAEEVTARQRVTSSAEHPFAPGPLDGPEGDRLHTAA</sequence>
<evidence type="ECO:0000313" key="5">
    <source>
        <dbReference type="EMBL" id="SLM49228.1"/>
    </source>
</evidence>
<dbReference type="SMART" id="SM00028">
    <property type="entry name" value="TPR"/>
    <property type="match status" value="1"/>
</dbReference>
<dbReference type="RefSeq" id="WP_080887493.1">
    <property type="nucleotide sequence ID" value="NZ_LT828648.1"/>
</dbReference>
<dbReference type="SUPFAM" id="SSF53756">
    <property type="entry name" value="UDP-Glycosyltransferase/glycogen phosphorylase"/>
    <property type="match status" value="1"/>
</dbReference>
<feature type="region of interest" description="Disordered" evidence="4">
    <location>
        <begin position="449"/>
        <end position="474"/>
    </location>
</feature>
<dbReference type="Pfam" id="PF07719">
    <property type="entry name" value="TPR_2"/>
    <property type="match status" value="1"/>
</dbReference>
<evidence type="ECO:0000313" key="6">
    <source>
        <dbReference type="Proteomes" id="UP000192042"/>
    </source>
</evidence>
<dbReference type="SUPFAM" id="SSF48452">
    <property type="entry name" value="TPR-like"/>
    <property type="match status" value="1"/>
</dbReference>
<evidence type="ECO:0000256" key="4">
    <source>
        <dbReference type="SAM" id="MobiDB-lite"/>
    </source>
</evidence>